<sequence>MNSFEEYTLIIGAIAVLVEAVKYVKRNFRSWFEHT</sequence>
<protein>
    <submittedName>
        <fullName evidence="1">Uncharacterized protein</fullName>
    </submittedName>
</protein>
<evidence type="ECO:0000313" key="1">
    <source>
        <dbReference type="EMBL" id="SDG95585.1"/>
    </source>
</evidence>
<dbReference type="AlphaFoldDB" id="A0A1G7YH45"/>
<dbReference type="EMBL" id="FNCH01000013">
    <property type="protein sequence ID" value="SDG95585.1"/>
    <property type="molecule type" value="Genomic_DNA"/>
</dbReference>
<gene>
    <name evidence="1" type="ORF">SAMN05421827_113127</name>
</gene>
<proteinExistence type="predicted"/>
<accession>A0A1G7YH45</accession>
<keyword evidence="2" id="KW-1185">Reference proteome</keyword>
<evidence type="ECO:0000313" key="2">
    <source>
        <dbReference type="Proteomes" id="UP000199643"/>
    </source>
</evidence>
<dbReference type="Proteomes" id="UP000199643">
    <property type="component" value="Unassembled WGS sequence"/>
</dbReference>
<reference evidence="2" key="1">
    <citation type="submission" date="2016-10" db="EMBL/GenBank/DDBJ databases">
        <authorList>
            <person name="Varghese N."/>
            <person name="Submissions S."/>
        </authorList>
    </citation>
    <scope>NUCLEOTIDE SEQUENCE [LARGE SCALE GENOMIC DNA]</scope>
    <source>
        <strain evidence="2">DSM 17933</strain>
    </source>
</reference>
<name>A0A1G7YH45_9SPHI</name>
<organism evidence="1 2">
    <name type="scientific">Pedobacter terrae</name>
    <dbReference type="NCBI Taxonomy" id="405671"/>
    <lineage>
        <taxon>Bacteria</taxon>
        <taxon>Pseudomonadati</taxon>
        <taxon>Bacteroidota</taxon>
        <taxon>Sphingobacteriia</taxon>
        <taxon>Sphingobacteriales</taxon>
        <taxon>Sphingobacteriaceae</taxon>
        <taxon>Pedobacter</taxon>
    </lineage>
</organism>